<dbReference type="RefSeq" id="WP_191726343.1">
    <property type="nucleotide sequence ID" value="NZ_JACSPY010000007.1"/>
</dbReference>
<sequence length="262" mass="26706">MEGLVSTALIAIGTGSAAGLRPYFTVFFLGLAKLLIPADAPGAISGVITQIPDIVADPWVLGITGVLAVGEFLVDKFQFFDQAWDVIHSVLRPVFGALIGLQVGDEYGATAMVTGAVLGGATATGVSVGKSTLRGLVNLLPEPVTNVLTSFGEDTAAVIVLIGVVVVPPLAALAGLVLLGIGIWLFVRLRRVWAAAQARLSGNGSASAARRGPGSAPRSGSTAAGRGEAPFTSVREILQAGASEAPATDETGSPPRRDEDRL</sequence>
<dbReference type="EMBL" id="JACSPY010000007">
    <property type="protein sequence ID" value="MBD8020918.1"/>
    <property type="molecule type" value="Genomic_DNA"/>
</dbReference>
<evidence type="ECO:0000256" key="2">
    <source>
        <dbReference type="SAM" id="Phobius"/>
    </source>
</evidence>
<name>A0ABR8WV28_9MICO</name>
<organism evidence="4 5">
    <name type="scientific">Brevibacterium gallinarum</name>
    <dbReference type="NCBI Taxonomy" id="2762220"/>
    <lineage>
        <taxon>Bacteria</taxon>
        <taxon>Bacillati</taxon>
        <taxon>Actinomycetota</taxon>
        <taxon>Actinomycetes</taxon>
        <taxon>Micrococcales</taxon>
        <taxon>Brevibacteriaceae</taxon>
        <taxon>Brevibacterium</taxon>
    </lineage>
</organism>
<comment type="caution">
    <text evidence="4">The sequence shown here is derived from an EMBL/GenBank/DDBJ whole genome shotgun (WGS) entry which is preliminary data.</text>
</comment>
<feature type="compositionally biased region" description="Low complexity" evidence="1">
    <location>
        <begin position="204"/>
        <end position="227"/>
    </location>
</feature>
<keyword evidence="2" id="KW-1133">Transmembrane helix</keyword>
<feature type="domain" description="DUF4126" evidence="3">
    <location>
        <begin position="9"/>
        <end position="186"/>
    </location>
</feature>
<feature type="region of interest" description="Disordered" evidence="1">
    <location>
        <begin position="204"/>
        <end position="262"/>
    </location>
</feature>
<evidence type="ECO:0000256" key="1">
    <source>
        <dbReference type="SAM" id="MobiDB-lite"/>
    </source>
</evidence>
<keyword evidence="2" id="KW-0812">Transmembrane</keyword>
<keyword evidence="2" id="KW-0472">Membrane</keyword>
<dbReference type="Pfam" id="PF13548">
    <property type="entry name" value="DUF4126"/>
    <property type="match status" value="1"/>
</dbReference>
<proteinExistence type="predicted"/>
<evidence type="ECO:0000259" key="3">
    <source>
        <dbReference type="Pfam" id="PF13548"/>
    </source>
</evidence>
<keyword evidence="5" id="KW-1185">Reference proteome</keyword>
<dbReference type="InterPro" id="IPR025196">
    <property type="entry name" value="DUF4126"/>
</dbReference>
<gene>
    <name evidence="4" type="ORF">H9634_09010</name>
</gene>
<evidence type="ECO:0000313" key="4">
    <source>
        <dbReference type="EMBL" id="MBD8020918.1"/>
    </source>
</evidence>
<dbReference type="Proteomes" id="UP000651517">
    <property type="component" value="Unassembled WGS sequence"/>
</dbReference>
<evidence type="ECO:0000313" key="5">
    <source>
        <dbReference type="Proteomes" id="UP000651517"/>
    </source>
</evidence>
<reference evidence="4 5" key="1">
    <citation type="submission" date="2020-08" db="EMBL/GenBank/DDBJ databases">
        <title>A Genomic Blueprint of the Chicken Gut Microbiome.</title>
        <authorList>
            <person name="Gilroy R."/>
            <person name="Ravi A."/>
            <person name="Getino M."/>
            <person name="Pursley I."/>
            <person name="Horton D.L."/>
            <person name="Alikhan N.-F."/>
            <person name="Baker D."/>
            <person name="Gharbi K."/>
            <person name="Hall N."/>
            <person name="Watson M."/>
            <person name="Adriaenssens E.M."/>
            <person name="Foster-Nyarko E."/>
            <person name="Jarju S."/>
            <person name="Secka A."/>
            <person name="Antonio M."/>
            <person name="Oren A."/>
            <person name="Chaudhuri R."/>
            <person name="La Ragione R.M."/>
            <person name="Hildebrand F."/>
            <person name="Pallen M.J."/>
        </authorList>
    </citation>
    <scope>NUCLEOTIDE SEQUENCE [LARGE SCALE GENOMIC DNA]</scope>
    <source>
        <strain evidence="4 5">Re57</strain>
    </source>
</reference>
<protein>
    <submittedName>
        <fullName evidence="4">DUF4126 domain-containing protein</fullName>
    </submittedName>
</protein>
<accession>A0ABR8WV28</accession>
<feature type="transmembrane region" description="Helical" evidence="2">
    <location>
        <begin position="156"/>
        <end position="187"/>
    </location>
</feature>